<sequence>MKAFTIAGYGLPLLAADLPEPTLGAHDVLVDVRATSINQLDIKIAEGAFKAFLPHPFPLTLGHDVAGIVTATGANVTRFTTGDRVYGRVRDGRIGTFAERIAVAEDDLAVAPTSISLEEAASLPLVALTAWQALVELGNVQPRQKILIHAGAGGVGSIAIQIAKHLGAIVATTVSAANADLARSLGADITIDYRTQDFENELTGFDLVLDSLGGENLHKSLRVLRPGGRAIGISGPPTPAFARSMGANLIVRAVISRLSAMTRRHARTLGVDYDFLWMRASGEQLTKITDLVDTGIIRPVVAQTYPFEQTPEALAALTTGGHPGKIVTHRD</sequence>
<dbReference type="Proteomes" id="UP001317779">
    <property type="component" value="Chromosome"/>
</dbReference>
<dbReference type="SUPFAM" id="SSF51735">
    <property type="entry name" value="NAD(P)-binding Rossmann-fold domains"/>
    <property type="match status" value="1"/>
</dbReference>
<organism evidence="2 3">
    <name type="scientific">Microbacterium terricola</name>
    <dbReference type="NCBI Taxonomy" id="344163"/>
    <lineage>
        <taxon>Bacteria</taxon>
        <taxon>Bacillati</taxon>
        <taxon>Actinomycetota</taxon>
        <taxon>Actinomycetes</taxon>
        <taxon>Micrococcales</taxon>
        <taxon>Microbacteriaceae</taxon>
        <taxon>Microbacterium</taxon>
    </lineage>
</organism>
<evidence type="ECO:0000259" key="1">
    <source>
        <dbReference type="SMART" id="SM00829"/>
    </source>
</evidence>
<gene>
    <name evidence="2" type="ORF">Microterr_22430</name>
</gene>
<accession>A0ABM8E0X9</accession>
<dbReference type="InterPro" id="IPR036291">
    <property type="entry name" value="NAD(P)-bd_dom_sf"/>
</dbReference>
<dbReference type="Gene3D" id="3.90.180.10">
    <property type="entry name" value="Medium-chain alcohol dehydrogenases, catalytic domain"/>
    <property type="match status" value="1"/>
</dbReference>
<feature type="domain" description="Enoyl reductase (ER)" evidence="1">
    <location>
        <begin position="10"/>
        <end position="328"/>
    </location>
</feature>
<dbReference type="PANTHER" id="PTHR11695">
    <property type="entry name" value="ALCOHOL DEHYDROGENASE RELATED"/>
    <property type="match status" value="1"/>
</dbReference>
<evidence type="ECO:0000313" key="2">
    <source>
        <dbReference type="EMBL" id="BDV31583.1"/>
    </source>
</evidence>
<reference evidence="2 3" key="1">
    <citation type="submission" date="2022-12" db="EMBL/GenBank/DDBJ databases">
        <title>Microbacterium terricola strain KV-448 chromosome, complete genome.</title>
        <authorList>
            <person name="Oshima T."/>
            <person name="Moriya T."/>
            <person name="Bessho Y."/>
        </authorList>
    </citation>
    <scope>NUCLEOTIDE SEQUENCE [LARGE SCALE GENOMIC DNA]</scope>
    <source>
        <strain evidence="2 3">KV-448</strain>
    </source>
</reference>
<dbReference type="SMART" id="SM00829">
    <property type="entry name" value="PKS_ER"/>
    <property type="match status" value="1"/>
</dbReference>
<name>A0ABM8E0X9_9MICO</name>
<dbReference type="InterPro" id="IPR020843">
    <property type="entry name" value="ER"/>
</dbReference>
<dbReference type="InterPro" id="IPR013154">
    <property type="entry name" value="ADH-like_N"/>
</dbReference>
<dbReference type="SUPFAM" id="SSF50129">
    <property type="entry name" value="GroES-like"/>
    <property type="match status" value="1"/>
</dbReference>
<dbReference type="Pfam" id="PF08240">
    <property type="entry name" value="ADH_N"/>
    <property type="match status" value="1"/>
</dbReference>
<dbReference type="EMBL" id="AP027141">
    <property type="protein sequence ID" value="BDV31583.1"/>
    <property type="molecule type" value="Genomic_DNA"/>
</dbReference>
<protein>
    <submittedName>
        <fullName evidence="2">NADPH:quinone oxidoreductase</fullName>
    </submittedName>
</protein>
<dbReference type="RefSeq" id="WP_263797828.1">
    <property type="nucleotide sequence ID" value="NZ_AP027141.1"/>
</dbReference>
<dbReference type="InterPro" id="IPR050700">
    <property type="entry name" value="YIM1/Zinc_Alcohol_DH_Fams"/>
</dbReference>
<evidence type="ECO:0000313" key="3">
    <source>
        <dbReference type="Proteomes" id="UP001317779"/>
    </source>
</evidence>
<dbReference type="Gene3D" id="3.40.50.720">
    <property type="entry name" value="NAD(P)-binding Rossmann-like Domain"/>
    <property type="match status" value="1"/>
</dbReference>
<dbReference type="Pfam" id="PF13602">
    <property type="entry name" value="ADH_zinc_N_2"/>
    <property type="match status" value="1"/>
</dbReference>
<keyword evidence="3" id="KW-1185">Reference proteome</keyword>
<dbReference type="InterPro" id="IPR011032">
    <property type="entry name" value="GroES-like_sf"/>
</dbReference>
<dbReference type="PANTHER" id="PTHR11695:SF294">
    <property type="entry name" value="RETICULON-4-INTERACTING PROTEIN 1, MITOCHONDRIAL"/>
    <property type="match status" value="1"/>
</dbReference>
<proteinExistence type="predicted"/>
<dbReference type="CDD" id="cd05289">
    <property type="entry name" value="MDR_like_2"/>
    <property type="match status" value="1"/>
</dbReference>